<feature type="region of interest" description="Disordered" evidence="1">
    <location>
        <begin position="99"/>
        <end position="127"/>
    </location>
</feature>
<evidence type="ECO:0000313" key="3">
    <source>
        <dbReference type="Proteomes" id="UP000536604"/>
    </source>
</evidence>
<name>A0A841J0Z7_9ACTN</name>
<dbReference type="EMBL" id="JACHJO010000017">
    <property type="protein sequence ID" value="MBB6122188.1"/>
    <property type="molecule type" value="Genomic_DNA"/>
</dbReference>
<dbReference type="RefSeq" id="WP_184293628.1">
    <property type="nucleotide sequence ID" value="NZ_JACHJO010000017.1"/>
</dbReference>
<gene>
    <name evidence="2" type="ORF">FHS13_004177</name>
</gene>
<proteinExistence type="predicted"/>
<evidence type="ECO:0000313" key="2">
    <source>
        <dbReference type="EMBL" id="MBB6122188.1"/>
    </source>
</evidence>
<keyword evidence="3" id="KW-1185">Reference proteome</keyword>
<protein>
    <submittedName>
        <fullName evidence="2">Uncharacterized protein</fullName>
    </submittedName>
</protein>
<dbReference type="Proteomes" id="UP000536604">
    <property type="component" value="Unassembled WGS sequence"/>
</dbReference>
<dbReference type="AlphaFoldDB" id="A0A841J0Z7"/>
<sequence>MTQTPTADDGQEHDDARVIETVHRKVLRRTCGWCGKEISPRANGKGRPRLYCGRSCRQRAYEVRTAHQRLARDQAAGRARSEDEPVREVVREVVTRTRIVPSGPGAGMPNPWQRQEDVPASEAGPPRPRELQRLLARAAAAIAQGEYSHSAVERIMRGVSQVQTASDRYLDAVEARMRRRPGDEKRNRH</sequence>
<evidence type="ECO:0000256" key="1">
    <source>
        <dbReference type="SAM" id="MobiDB-lite"/>
    </source>
</evidence>
<accession>A0A841J0Z7</accession>
<organism evidence="2 3">
    <name type="scientific">Nocardiopsis algeriensis</name>
    <dbReference type="NCBI Taxonomy" id="1478215"/>
    <lineage>
        <taxon>Bacteria</taxon>
        <taxon>Bacillati</taxon>
        <taxon>Actinomycetota</taxon>
        <taxon>Actinomycetes</taxon>
        <taxon>Streptosporangiales</taxon>
        <taxon>Nocardiopsidaceae</taxon>
        <taxon>Nocardiopsis</taxon>
    </lineage>
</organism>
<reference evidence="2 3" key="1">
    <citation type="submission" date="2020-08" db="EMBL/GenBank/DDBJ databases">
        <title>Genomic Encyclopedia of Type Strains, Phase III (KMG-III): the genomes of soil and plant-associated and newly described type strains.</title>
        <authorList>
            <person name="Whitman W."/>
        </authorList>
    </citation>
    <scope>NUCLEOTIDE SEQUENCE [LARGE SCALE GENOMIC DNA]</scope>
    <source>
        <strain evidence="2 3">CECT 8712</strain>
    </source>
</reference>
<comment type="caution">
    <text evidence="2">The sequence shown here is derived from an EMBL/GenBank/DDBJ whole genome shotgun (WGS) entry which is preliminary data.</text>
</comment>